<evidence type="ECO:0000256" key="1">
    <source>
        <dbReference type="SAM" id="Coils"/>
    </source>
</evidence>
<name>A0A2B7YDR8_FUSNP</name>
<organism evidence="2 3">
    <name type="scientific">Fusobacterium nucleatum subsp. polymorphum</name>
    <name type="common">Fusobacterium polymorphum</name>
    <dbReference type="NCBI Taxonomy" id="76857"/>
    <lineage>
        <taxon>Bacteria</taxon>
        <taxon>Fusobacteriati</taxon>
        <taxon>Fusobacteriota</taxon>
        <taxon>Fusobacteriia</taxon>
        <taxon>Fusobacteriales</taxon>
        <taxon>Fusobacteriaceae</taxon>
        <taxon>Fusobacterium</taxon>
    </lineage>
</organism>
<dbReference type="InterPro" id="IPR018543">
    <property type="entry name" value="Adhesion_FadA"/>
</dbReference>
<keyword evidence="1" id="KW-0175">Coiled coil</keyword>
<protein>
    <submittedName>
        <fullName evidence="2">Adhesion protein FadA</fullName>
    </submittedName>
</protein>
<proteinExistence type="predicted"/>
<sequence length="123" mass="14106">MRKGILLLFTALSIGVFADDEVLSELKSLESEYDSLVKEEEARFQKEKELSEKAAAQNIELQKLKLSIEEKLAATPAERKTKFFKDTFDGLVKDYSVYLGQIEQKIAENTELVNNFEKIKTIR</sequence>
<dbReference type="RefSeq" id="WP_098703984.1">
    <property type="nucleotide sequence ID" value="NZ_NJGI01000011.1"/>
</dbReference>
<accession>A0A2B7YDR8</accession>
<dbReference type="EMBL" id="NJGI01000011">
    <property type="protein sequence ID" value="PGH19405.1"/>
    <property type="molecule type" value="Genomic_DNA"/>
</dbReference>
<dbReference type="Pfam" id="PF09403">
    <property type="entry name" value="FadA"/>
    <property type="match status" value="1"/>
</dbReference>
<feature type="coiled-coil region" evidence="1">
    <location>
        <begin position="19"/>
        <end position="67"/>
    </location>
</feature>
<dbReference type="InterPro" id="IPR053716">
    <property type="entry name" value="Flag_assembly_chemotaxis_eff"/>
</dbReference>
<reference evidence="2 3" key="1">
    <citation type="submission" date="2017-06" db="EMBL/GenBank/DDBJ databases">
        <title>Genome sequencing of Fusobacterium nucleatum subsp. polymorphum KCOM 1232 (=ChDC F37).</title>
        <authorList>
            <person name="Kook J.-K."/>
            <person name="Park S.-N."/>
            <person name="Lim Y.K."/>
            <person name="Roh H."/>
        </authorList>
    </citation>
    <scope>NUCLEOTIDE SEQUENCE [LARGE SCALE GENOMIC DNA]</scope>
    <source>
        <strain evidence="3">KCOM 1232 ( ChDC F37)</strain>
    </source>
</reference>
<evidence type="ECO:0000313" key="3">
    <source>
        <dbReference type="Proteomes" id="UP000222862"/>
    </source>
</evidence>
<gene>
    <name evidence="2" type="ORF">RN96_14785</name>
</gene>
<dbReference type="Proteomes" id="UP000222862">
    <property type="component" value="Unassembled WGS sequence"/>
</dbReference>
<comment type="caution">
    <text evidence="2">The sequence shown here is derived from an EMBL/GenBank/DDBJ whole genome shotgun (WGS) entry which is preliminary data.</text>
</comment>
<evidence type="ECO:0000313" key="2">
    <source>
        <dbReference type="EMBL" id="PGH19405.1"/>
    </source>
</evidence>
<dbReference type="Gene3D" id="1.10.287.1700">
    <property type="match status" value="1"/>
</dbReference>
<dbReference type="AlphaFoldDB" id="A0A2B7YDR8"/>